<feature type="transmembrane region" description="Helical" evidence="1">
    <location>
        <begin position="70"/>
        <end position="92"/>
    </location>
</feature>
<comment type="caution">
    <text evidence="2">The sequence shown here is derived from an EMBL/GenBank/DDBJ whole genome shotgun (WGS) entry which is preliminary data.</text>
</comment>
<dbReference type="AlphaFoldDB" id="A0A830FJC1"/>
<reference evidence="2" key="1">
    <citation type="journal article" date="2014" name="Int. J. Syst. Evol. Microbiol.">
        <title>Complete genome sequence of Corynebacterium casei LMG S-19264T (=DSM 44701T), isolated from a smear-ripened cheese.</title>
        <authorList>
            <consortium name="US DOE Joint Genome Institute (JGI-PGF)"/>
            <person name="Walter F."/>
            <person name="Albersmeier A."/>
            <person name="Kalinowski J."/>
            <person name="Ruckert C."/>
        </authorList>
    </citation>
    <scope>NUCLEOTIDE SEQUENCE</scope>
    <source>
        <strain evidence="2">JCM 15759</strain>
    </source>
</reference>
<gene>
    <name evidence="2" type="ORF">GCM10009006_37100</name>
</gene>
<feature type="transmembrane region" description="Helical" evidence="1">
    <location>
        <begin position="329"/>
        <end position="345"/>
    </location>
</feature>
<accession>A0A830FJC1</accession>
<protein>
    <recommendedName>
        <fullName evidence="4">DUF2029 domain-containing protein</fullName>
    </recommendedName>
</protein>
<evidence type="ECO:0000313" key="2">
    <source>
        <dbReference type="EMBL" id="GGM52540.1"/>
    </source>
</evidence>
<keyword evidence="1" id="KW-0812">Transmembrane</keyword>
<name>A0A830FJC1_HALAR</name>
<feature type="transmembrane region" description="Helical" evidence="1">
    <location>
        <begin position="12"/>
        <end position="33"/>
    </location>
</feature>
<evidence type="ECO:0000313" key="3">
    <source>
        <dbReference type="Proteomes" id="UP000656367"/>
    </source>
</evidence>
<dbReference type="Proteomes" id="UP000656367">
    <property type="component" value="Unassembled WGS sequence"/>
</dbReference>
<dbReference type="RefSeq" id="WP_188854114.1">
    <property type="nucleotide sequence ID" value="NZ_BMON01000010.1"/>
</dbReference>
<feature type="transmembrane region" description="Helical" evidence="1">
    <location>
        <begin position="202"/>
        <end position="223"/>
    </location>
</feature>
<keyword evidence="1" id="KW-1133">Transmembrane helix</keyword>
<feature type="transmembrane region" description="Helical" evidence="1">
    <location>
        <begin position="365"/>
        <end position="384"/>
    </location>
</feature>
<feature type="transmembrane region" description="Helical" evidence="1">
    <location>
        <begin position="267"/>
        <end position="286"/>
    </location>
</feature>
<proteinExistence type="predicted"/>
<sequence>MELEVDTDVQAPDALAILVAVLLMDFGRTIWAVSAPGTWLIPVLTIYIWVTAIGLIVVGLSTIDLQEHGWAIAAIVTGAIGSTVLIAMISLYGQPVTTDVGQFLHEATALTVSGQNPYQHELGLNRTAFPTPTMDGGTVSRYSYPAGAIVAMAPQYAAGFEDVRLTPTILSLGVGVVTLAAADSEFALFAPAMLLAGDLVTWPLNGLTDTIWIFALCLAAYWWEDRLVWSAIAYGFAASVEQIPWFIGPFLLVWLLRDRGKPSAVKWLAGGLATFGLVNLPFIIWGPEAWLIGALQPLFGSGSPPVHQGVGLSALTVFGMFPIAKWAQTALVALVAVVALVVYYRRSELQWAGWVAWMPILLIHYRSFATYFVAGLPLVAIAFFERRSEHAT</sequence>
<dbReference type="OrthoDB" id="42409at2157"/>
<dbReference type="EMBL" id="BMON01000010">
    <property type="protein sequence ID" value="GGM52540.1"/>
    <property type="molecule type" value="Genomic_DNA"/>
</dbReference>
<evidence type="ECO:0000256" key="1">
    <source>
        <dbReference type="SAM" id="Phobius"/>
    </source>
</evidence>
<organism evidence="2 3">
    <name type="scientific">Haloarcula argentinensis</name>
    <dbReference type="NCBI Taxonomy" id="43776"/>
    <lineage>
        <taxon>Archaea</taxon>
        <taxon>Methanobacteriati</taxon>
        <taxon>Methanobacteriota</taxon>
        <taxon>Stenosarchaea group</taxon>
        <taxon>Halobacteria</taxon>
        <taxon>Halobacteriales</taxon>
        <taxon>Haloarculaceae</taxon>
        <taxon>Haloarcula</taxon>
    </lineage>
</organism>
<reference evidence="2" key="2">
    <citation type="submission" date="2020-09" db="EMBL/GenBank/DDBJ databases">
        <authorList>
            <person name="Sun Q."/>
            <person name="Ohkuma M."/>
        </authorList>
    </citation>
    <scope>NUCLEOTIDE SEQUENCE</scope>
    <source>
        <strain evidence="2">JCM 15759</strain>
    </source>
</reference>
<feature type="transmembrane region" description="Helical" evidence="1">
    <location>
        <begin position="39"/>
        <end position="63"/>
    </location>
</feature>
<feature type="transmembrane region" description="Helical" evidence="1">
    <location>
        <begin position="229"/>
        <end position="255"/>
    </location>
</feature>
<keyword evidence="1" id="KW-0472">Membrane</keyword>
<evidence type="ECO:0008006" key="4">
    <source>
        <dbReference type="Google" id="ProtNLM"/>
    </source>
</evidence>